<protein>
    <submittedName>
        <fullName evidence="3">MBL fold metallo-hydrolase</fullName>
    </submittedName>
</protein>
<dbReference type="EMBL" id="DYXC01000058">
    <property type="protein sequence ID" value="HJF14043.1"/>
    <property type="molecule type" value="Genomic_DNA"/>
</dbReference>
<dbReference type="InterPro" id="IPR036866">
    <property type="entry name" value="RibonucZ/Hydroxyglut_hydro"/>
</dbReference>
<dbReference type="SMART" id="SM00849">
    <property type="entry name" value="Lactamase_B"/>
    <property type="match status" value="1"/>
</dbReference>
<evidence type="ECO:0000256" key="1">
    <source>
        <dbReference type="SAM" id="MobiDB-lite"/>
    </source>
</evidence>
<dbReference type="Gene3D" id="3.60.15.10">
    <property type="entry name" value="Ribonuclease Z/Hydroxyacylglutathione hydrolase-like"/>
    <property type="match status" value="2"/>
</dbReference>
<sequence length="282" mass="29916">MSQSSTVASSQFTTRITQDNPSGMTLSGTNTYIIAAPGADTAVIVDPGFAIGSAEHADAVSKVLGDRAVDAILITHHHLDHTGALPTFLERFAAPVRAADEQWCQDALPLVDGEVLTGGGTRIRAVATPGHTSDSMSFFIPEDNAAPHPGGTVLTGDTILGEGTTMLDYPDGTLAEYFESLATLAALEGAGRQVAVLPAHGPTLASVARTAQEYREHRLERVEQVRELITGLPPILTPVDWESVVVHDLSMRLYPNLPDVVRGPAMKTLAATLDYLLRTSKD</sequence>
<accession>A0A921FL47</accession>
<organism evidence="3 4">
    <name type="scientific">Enteractinococcus helveticum</name>
    <dbReference type="NCBI Taxonomy" id="1837282"/>
    <lineage>
        <taxon>Bacteria</taxon>
        <taxon>Bacillati</taxon>
        <taxon>Actinomycetota</taxon>
        <taxon>Actinomycetes</taxon>
        <taxon>Micrococcales</taxon>
        <taxon>Micrococcaceae</taxon>
    </lineage>
</organism>
<dbReference type="PANTHER" id="PTHR23131">
    <property type="entry name" value="ENDORIBONUCLEASE LACTB2"/>
    <property type="match status" value="1"/>
</dbReference>
<name>A0A921FL47_9MICC</name>
<gene>
    <name evidence="3" type="ORF">K8V32_04465</name>
</gene>
<proteinExistence type="predicted"/>
<dbReference type="Proteomes" id="UP000703315">
    <property type="component" value="Unassembled WGS sequence"/>
</dbReference>
<dbReference type="Pfam" id="PF00753">
    <property type="entry name" value="Lactamase_B"/>
    <property type="match status" value="1"/>
</dbReference>
<reference evidence="3" key="1">
    <citation type="journal article" date="2021" name="PeerJ">
        <title>Extensive microbial diversity within the chicken gut microbiome revealed by metagenomics and culture.</title>
        <authorList>
            <person name="Gilroy R."/>
            <person name="Ravi A."/>
            <person name="Getino M."/>
            <person name="Pursley I."/>
            <person name="Horton D.L."/>
            <person name="Alikhan N.F."/>
            <person name="Baker D."/>
            <person name="Gharbi K."/>
            <person name="Hall N."/>
            <person name="Watson M."/>
            <person name="Adriaenssens E.M."/>
            <person name="Foster-Nyarko E."/>
            <person name="Jarju S."/>
            <person name="Secka A."/>
            <person name="Antonio M."/>
            <person name="Oren A."/>
            <person name="Chaudhuri R.R."/>
            <person name="La Ragione R."/>
            <person name="Hildebrand F."/>
            <person name="Pallen M.J."/>
        </authorList>
    </citation>
    <scope>NUCLEOTIDE SEQUENCE</scope>
    <source>
        <strain evidence="3">ChiHjej13B12-14962</strain>
    </source>
</reference>
<dbReference type="InterPro" id="IPR001279">
    <property type="entry name" value="Metallo-B-lactamas"/>
</dbReference>
<feature type="region of interest" description="Disordered" evidence="1">
    <location>
        <begin position="1"/>
        <end position="23"/>
    </location>
</feature>
<evidence type="ECO:0000313" key="3">
    <source>
        <dbReference type="EMBL" id="HJF14043.1"/>
    </source>
</evidence>
<feature type="domain" description="Metallo-beta-lactamase" evidence="2">
    <location>
        <begin position="28"/>
        <end position="200"/>
    </location>
</feature>
<dbReference type="RefSeq" id="WP_303903504.1">
    <property type="nucleotide sequence ID" value="NZ_DYXC01000058.1"/>
</dbReference>
<dbReference type="PANTHER" id="PTHR23131:SF0">
    <property type="entry name" value="ENDORIBONUCLEASE LACTB2"/>
    <property type="match status" value="1"/>
</dbReference>
<evidence type="ECO:0000259" key="2">
    <source>
        <dbReference type="SMART" id="SM00849"/>
    </source>
</evidence>
<dbReference type="AlphaFoldDB" id="A0A921FL47"/>
<dbReference type="InterPro" id="IPR050662">
    <property type="entry name" value="Sec-metab_biosynth-thioest"/>
</dbReference>
<dbReference type="SUPFAM" id="SSF56281">
    <property type="entry name" value="Metallo-hydrolase/oxidoreductase"/>
    <property type="match status" value="1"/>
</dbReference>
<dbReference type="CDD" id="cd16278">
    <property type="entry name" value="metallo-hydrolase-like_MBL-fold"/>
    <property type="match status" value="1"/>
</dbReference>
<comment type="caution">
    <text evidence="3">The sequence shown here is derived from an EMBL/GenBank/DDBJ whole genome shotgun (WGS) entry which is preliminary data.</text>
</comment>
<reference evidence="3" key="2">
    <citation type="submission" date="2021-09" db="EMBL/GenBank/DDBJ databases">
        <authorList>
            <person name="Gilroy R."/>
        </authorList>
    </citation>
    <scope>NUCLEOTIDE SEQUENCE</scope>
    <source>
        <strain evidence="3">ChiHjej13B12-14962</strain>
    </source>
</reference>
<evidence type="ECO:0000313" key="4">
    <source>
        <dbReference type="Proteomes" id="UP000703315"/>
    </source>
</evidence>